<dbReference type="Proteomes" id="UP000318405">
    <property type="component" value="Unassembled WGS sequence"/>
</dbReference>
<keyword evidence="2" id="KW-1185">Reference proteome</keyword>
<proteinExistence type="predicted"/>
<gene>
    <name evidence="1" type="ORF">FOZ76_20175</name>
</gene>
<evidence type="ECO:0000313" key="2">
    <source>
        <dbReference type="Proteomes" id="UP000318405"/>
    </source>
</evidence>
<reference evidence="1 2" key="1">
    <citation type="submission" date="2019-07" db="EMBL/GenBank/DDBJ databases">
        <title>Qingshengfaniella alkalisoli gen. nov., sp. nov., isolated from saline soil.</title>
        <authorList>
            <person name="Xu L."/>
            <person name="Huang X.-X."/>
            <person name="Sun J.-Q."/>
        </authorList>
    </citation>
    <scope>NUCLEOTIDE SEQUENCE [LARGE SCALE GENOMIC DNA]</scope>
    <source>
        <strain evidence="1 2">DSM 27279</strain>
    </source>
</reference>
<name>A0A556AB99_9BURK</name>
<protein>
    <submittedName>
        <fullName evidence="1">DUF1488 domain-containing protein</fullName>
    </submittedName>
</protein>
<comment type="caution">
    <text evidence="1">The sequence shown here is derived from an EMBL/GenBank/DDBJ whole genome shotgun (WGS) entry which is preliminary data.</text>
</comment>
<sequence>MLNECKVYVGPSPDGACGLLDRRADTGPGAADMCCILQDLATMRRKIPTEASMPVGESDDAAPASTPVADHDGVRFTIFYEVHGPKVFVIGADVLMRCFGAPSAQADALLNAFRRHEAQIVAAAGRHRTSAGGLTALCEADFEPGAPPAAFSS</sequence>
<organism evidence="1 2">
    <name type="scientific">Verticiella sediminum</name>
    <dbReference type="NCBI Taxonomy" id="1247510"/>
    <lineage>
        <taxon>Bacteria</taxon>
        <taxon>Pseudomonadati</taxon>
        <taxon>Pseudomonadota</taxon>
        <taxon>Betaproteobacteria</taxon>
        <taxon>Burkholderiales</taxon>
        <taxon>Alcaligenaceae</taxon>
        <taxon>Verticiella</taxon>
    </lineage>
</organism>
<dbReference type="EMBL" id="VLTJ01000039">
    <property type="protein sequence ID" value="TSH90160.1"/>
    <property type="molecule type" value="Genomic_DNA"/>
</dbReference>
<dbReference type="OrthoDB" id="8687158at2"/>
<accession>A0A556AB99</accession>
<dbReference type="AlphaFoldDB" id="A0A556AB99"/>
<evidence type="ECO:0000313" key="1">
    <source>
        <dbReference type="EMBL" id="TSH90160.1"/>
    </source>
</evidence>